<gene>
    <name evidence="1" type="ORF">ACFO5Q_18205</name>
</gene>
<dbReference type="EMBL" id="JBHSCR010000036">
    <property type="protein sequence ID" value="MFC4349789.1"/>
    <property type="molecule type" value="Genomic_DNA"/>
</dbReference>
<dbReference type="Proteomes" id="UP001595776">
    <property type="component" value="Unassembled WGS sequence"/>
</dbReference>
<accession>A0ABV8UH33</accession>
<name>A0ABV8UH33_9PROT</name>
<reference evidence="2" key="1">
    <citation type="journal article" date="2019" name="Int. J. Syst. Evol. Microbiol.">
        <title>The Global Catalogue of Microorganisms (GCM) 10K type strain sequencing project: providing services to taxonomists for standard genome sequencing and annotation.</title>
        <authorList>
            <consortium name="The Broad Institute Genomics Platform"/>
            <consortium name="The Broad Institute Genome Sequencing Center for Infectious Disease"/>
            <person name="Wu L."/>
            <person name="Ma J."/>
        </authorList>
    </citation>
    <scope>NUCLEOTIDE SEQUENCE [LARGE SCALE GENOMIC DNA]</scope>
    <source>
        <strain evidence="2">CGMCC 1.15304</strain>
    </source>
</reference>
<proteinExistence type="predicted"/>
<dbReference type="RefSeq" id="WP_068144611.1">
    <property type="nucleotide sequence ID" value="NZ_JBHSCR010000036.1"/>
</dbReference>
<evidence type="ECO:0008006" key="3">
    <source>
        <dbReference type="Google" id="ProtNLM"/>
    </source>
</evidence>
<organism evidence="1 2">
    <name type="scientific">Kordiimonas lipolytica</name>
    <dbReference type="NCBI Taxonomy" id="1662421"/>
    <lineage>
        <taxon>Bacteria</taxon>
        <taxon>Pseudomonadati</taxon>
        <taxon>Pseudomonadota</taxon>
        <taxon>Alphaproteobacteria</taxon>
        <taxon>Kordiimonadales</taxon>
        <taxon>Kordiimonadaceae</taxon>
        <taxon>Kordiimonas</taxon>
    </lineage>
</organism>
<evidence type="ECO:0000313" key="2">
    <source>
        <dbReference type="Proteomes" id="UP001595776"/>
    </source>
</evidence>
<protein>
    <recommendedName>
        <fullName evidence="3">DUF429 domain-containing protein</fullName>
    </recommendedName>
</protein>
<evidence type="ECO:0000313" key="1">
    <source>
        <dbReference type="EMBL" id="MFC4349789.1"/>
    </source>
</evidence>
<sequence>MPHADFTHFVGIDWTGAKGKRHAGLAAAVCEAGEGAPKMVVPPSGQSRWSRQDCANWLSGGVGRRAGERVLVGIDSSFGMPFVDEGAYLPGDVLPADVKALWAHVADLCAGGDLYGGPFVDEHAAYYLRSRGGETLRGEYYSRRMRVPEQLAVDSGAGPCESVFHLIGPSQVGLSGLSTMAMLHQLNDQGHIAIWPFDDISNARIVVVEIYAAAFAAMGGHRGKIRDMVALRPILQALGTRRMPRLGLGFTDHAADACVTAAALRHIHHDRKYWNPDALSAMVRRTEGWVFGIE</sequence>
<comment type="caution">
    <text evidence="1">The sequence shown here is derived from an EMBL/GenBank/DDBJ whole genome shotgun (WGS) entry which is preliminary data.</text>
</comment>
<keyword evidence="2" id="KW-1185">Reference proteome</keyword>